<name>A0AA39X9Q9_9PEZI</name>
<proteinExistence type="predicted"/>
<dbReference type="Proteomes" id="UP001174934">
    <property type="component" value="Unassembled WGS sequence"/>
</dbReference>
<dbReference type="SUPFAM" id="SSF56112">
    <property type="entry name" value="Protein kinase-like (PK-like)"/>
    <property type="match status" value="1"/>
</dbReference>
<comment type="caution">
    <text evidence="1">The sequence shown here is derived from an EMBL/GenBank/DDBJ whole genome shotgun (WGS) entry which is preliminary data.</text>
</comment>
<keyword evidence="2" id="KW-1185">Reference proteome</keyword>
<gene>
    <name evidence="1" type="ORF">B0T17DRAFT_506453</name>
</gene>
<protein>
    <submittedName>
        <fullName evidence="1">Uncharacterized protein</fullName>
    </submittedName>
</protein>
<accession>A0AA39X9Q9</accession>
<evidence type="ECO:0000313" key="2">
    <source>
        <dbReference type="Proteomes" id="UP001174934"/>
    </source>
</evidence>
<sequence>MHSFLSDEPMKGDAPYQWVNFMRPKLRRFPSESLASLKWKSKVGYGIDGVVLKAKLGDGSLVAVKIFNSPERPEPINGCPRYWAFKRECQNSALLDMIKTSLKQAALNDRHIYLHPCPRTYKEALRNLKAFSAEAALEPTPPPNFKPADFDARPNDCLGWTEFSAQEVRTLLQRLKADAPDMEPDRSSYFAIVYSFVPEGTLDDAVIQAQYDFFYLVGFTFAQFKEDNWRGSGILVDFSDLTSPLTTWWDRLVYGKWIKRVMRTGLARWTVETPNRPP</sequence>
<evidence type="ECO:0000313" key="1">
    <source>
        <dbReference type="EMBL" id="KAK0629941.1"/>
    </source>
</evidence>
<organism evidence="1 2">
    <name type="scientific">Bombardia bombarda</name>
    <dbReference type="NCBI Taxonomy" id="252184"/>
    <lineage>
        <taxon>Eukaryota</taxon>
        <taxon>Fungi</taxon>
        <taxon>Dikarya</taxon>
        <taxon>Ascomycota</taxon>
        <taxon>Pezizomycotina</taxon>
        <taxon>Sordariomycetes</taxon>
        <taxon>Sordariomycetidae</taxon>
        <taxon>Sordariales</taxon>
        <taxon>Lasiosphaeriaceae</taxon>
        <taxon>Bombardia</taxon>
    </lineage>
</organism>
<dbReference type="AlphaFoldDB" id="A0AA39X9Q9"/>
<dbReference type="InterPro" id="IPR011009">
    <property type="entry name" value="Kinase-like_dom_sf"/>
</dbReference>
<reference evidence="1" key="1">
    <citation type="submission" date="2023-06" db="EMBL/GenBank/DDBJ databases">
        <title>Genome-scale phylogeny and comparative genomics of the fungal order Sordariales.</title>
        <authorList>
            <consortium name="Lawrence Berkeley National Laboratory"/>
            <person name="Hensen N."/>
            <person name="Bonometti L."/>
            <person name="Westerberg I."/>
            <person name="Brannstrom I.O."/>
            <person name="Guillou S."/>
            <person name="Cros-Aarteil S."/>
            <person name="Calhoun S."/>
            <person name="Haridas S."/>
            <person name="Kuo A."/>
            <person name="Mondo S."/>
            <person name="Pangilinan J."/>
            <person name="Riley R."/>
            <person name="LaButti K."/>
            <person name="Andreopoulos B."/>
            <person name="Lipzen A."/>
            <person name="Chen C."/>
            <person name="Yanf M."/>
            <person name="Daum C."/>
            <person name="Ng V."/>
            <person name="Clum A."/>
            <person name="Steindorff A."/>
            <person name="Ohm R."/>
            <person name="Martin F."/>
            <person name="Silar P."/>
            <person name="Natvig D."/>
            <person name="Lalanne C."/>
            <person name="Gautier V."/>
            <person name="Ament-velasquez S.L."/>
            <person name="Kruys A."/>
            <person name="Hutchinson M.I."/>
            <person name="Powell A.J."/>
            <person name="Barry K."/>
            <person name="Miller A.N."/>
            <person name="Grigoriev I.V."/>
            <person name="Debuchy R."/>
            <person name="Gladieux P."/>
            <person name="Thoren M.H."/>
            <person name="Johannesson H."/>
        </authorList>
    </citation>
    <scope>NUCLEOTIDE SEQUENCE</scope>
    <source>
        <strain evidence="1">SMH3391-2</strain>
    </source>
</reference>
<dbReference type="EMBL" id="JAULSR010000002">
    <property type="protein sequence ID" value="KAK0629941.1"/>
    <property type="molecule type" value="Genomic_DNA"/>
</dbReference>